<dbReference type="Proteomes" id="UP000324222">
    <property type="component" value="Unassembled WGS sequence"/>
</dbReference>
<name>A0A5B7IRH1_PORTR</name>
<comment type="caution">
    <text evidence="2">The sequence shown here is derived from an EMBL/GenBank/DDBJ whole genome shotgun (WGS) entry which is preliminary data.</text>
</comment>
<keyword evidence="1" id="KW-1133">Transmembrane helix</keyword>
<accession>A0A5B7IRH1</accession>
<evidence type="ECO:0000256" key="1">
    <source>
        <dbReference type="SAM" id="Phobius"/>
    </source>
</evidence>
<feature type="transmembrane region" description="Helical" evidence="1">
    <location>
        <begin position="20"/>
        <end position="39"/>
    </location>
</feature>
<organism evidence="2 3">
    <name type="scientific">Portunus trituberculatus</name>
    <name type="common">Swimming crab</name>
    <name type="synonym">Neptunus trituberculatus</name>
    <dbReference type="NCBI Taxonomy" id="210409"/>
    <lineage>
        <taxon>Eukaryota</taxon>
        <taxon>Metazoa</taxon>
        <taxon>Ecdysozoa</taxon>
        <taxon>Arthropoda</taxon>
        <taxon>Crustacea</taxon>
        <taxon>Multicrustacea</taxon>
        <taxon>Malacostraca</taxon>
        <taxon>Eumalacostraca</taxon>
        <taxon>Eucarida</taxon>
        <taxon>Decapoda</taxon>
        <taxon>Pleocyemata</taxon>
        <taxon>Brachyura</taxon>
        <taxon>Eubrachyura</taxon>
        <taxon>Portunoidea</taxon>
        <taxon>Portunidae</taxon>
        <taxon>Portuninae</taxon>
        <taxon>Portunus</taxon>
    </lineage>
</organism>
<gene>
    <name evidence="2" type="ORF">E2C01_077499</name>
</gene>
<dbReference type="AlphaFoldDB" id="A0A5B7IRH1"/>
<reference evidence="2" key="1">
    <citation type="submission" date="2019-05" db="EMBL/GenBank/DDBJ databases">
        <title>Another draft genome of Portunus trituberculatus and its Hox gene families provides insights of decapod evolution.</title>
        <authorList>
            <person name="Jeong J.-H."/>
            <person name="Song I."/>
            <person name="Kim S."/>
            <person name="Choi T."/>
            <person name="Kim D."/>
            <person name="Ryu S."/>
            <person name="Kim W."/>
        </authorList>
    </citation>
    <scope>NUCLEOTIDE SEQUENCE [LARGE SCALE GENOMIC DNA]</scope>
    <source>
        <tissue evidence="2">Muscle</tissue>
    </source>
</reference>
<evidence type="ECO:0000313" key="2">
    <source>
        <dbReference type="EMBL" id="MPC82814.1"/>
    </source>
</evidence>
<keyword evidence="1" id="KW-0472">Membrane</keyword>
<protein>
    <submittedName>
        <fullName evidence="2">Uncharacterized protein</fullName>
    </submittedName>
</protein>
<evidence type="ECO:0000313" key="3">
    <source>
        <dbReference type="Proteomes" id="UP000324222"/>
    </source>
</evidence>
<proteinExistence type="predicted"/>
<keyword evidence="1" id="KW-0812">Transmembrane</keyword>
<dbReference type="EMBL" id="VSRR010060826">
    <property type="protein sequence ID" value="MPC82814.1"/>
    <property type="molecule type" value="Genomic_DNA"/>
</dbReference>
<keyword evidence="3" id="KW-1185">Reference proteome</keyword>
<sequence length="55" mass="6715">MVSTSSAYLDRCWRRLGRWWWWARPMTLMAWGVLCGTTGRVSRCCWRRRGYTKQQ</sequence>